<keyword evidence="5 9" id="KW-0812">Transmembrane</keyword>
<evidence type="ECO:0000256" key="2">
    <source>
        <dbReference type="ARBA" id="ARBA00005801"/>
    </source>
</evidence>
<name>A0ABS8BNE0_9NEIS</name>
<dbReference type="Proteomes" id="UP001198034">
    <property type="component" value="Unassembled WGS sequence"/>
</dbReference>
<reference evidence="13 14" key="1">
    <citation type="submission" date="2021-10" db="EMBL/GenBank/DDBJ databases">
        <authorList>
            <person name="Chen M."/>
        </authorList>
    </citation>
    <scope>NUCLEOTIDE SEQUENCE [LARGE SCALE GENOMIC DNA]</scope>
    <source>
        <strain evidence="13 14">H3-26</strain>
    </source>
</reference>
<evidence type="ECO:0000256" key="6">
    <source>
        <dbReference type="ARBA" id="ARBA00022989"/>
    </source>
</evidence>
<keyword evidence="9" id="KW-0808">Transferase</keyword>
<gene>
    <name evidence="13" type="ORF">LG219_13260</name>
</gene>
<keyword evidence="9" id="KW-0378">Hydrolase</keyword>
<feature type="transmembrane region" description="Helical" evidence="10">
    <location>
        <begin position="155"/>
        <end position="172"/>
    </location>
</feature>
<dbReference type="InterPro" id="IPR050882">
    <property type="entry name" value="Prepilin_peptidase/N-MTase"/>
</dbReference>
<keyword evidence="9" id="KW-0511">Multifunctional enzyme</keyword>
<dbReference type="InterPro" id="IPR000045">
    <property type="entry name" value="Prepilin_IV_endopep_pep"/>
</dbReference>
<dbReference type="InterPro" id="IPR014032">
    <property type="entry name" value="Peptidase_A24A_bac"/>
</dbReference>
<dbReference type="EC" id="3.4.23.43" evidence="9"/>
<dbReference type="Gene3D" id="1.20.120.1220">
    <property type="match status" value="1"/>
</dbReference>
<feature type="domain" description="Prepilin type IV endopeptidase peptidase" evidence="11">
    <location>
        <begin position="132"/>
        <end position="241"/>
    </location>
</feature>
<keyword evidence="9" id="KW-0645">Protease</keyword>
<comment type="similarity">
    <text evidence="2 8">Belongs to the peptidase A24 family.</text>
</comment>
<evidence type="ECO:0000256" key="5">
    <source>
        <dbReference type="ARBA" id="ARBA00022692"/>
    </source>
</evidence>
<dbReference type="PANTHER" id="PTHR30487:SF0">
    <property type="entry name" value="PREPILIN LEADER PEPTIDASE_N-METHYLTRANSFERASE-RELATED"/>
    <property type="match status" value="1"/>
</dbReference>
<evidence type="ECO:0000313" key="14">
    <source>
        <dbReference type="Proteomes" id="UP001198034"/>
    </source>
</evidence>
<evidence type="ECO:0000256" key="10">
    <source>
        <dbReference type="SAM" id="Phobius"/>
    </source>
</evidence>
<feature type="transmembrane region" description="Helical" evidence="10">
    <location>
        <begin position="178"/>
        <end position="200"/>
    </location>
</feature>
<evidence type="ECO:0000256" key="3">
    <source>
        <dbReference type="ARBA" id="ARBA00022475"/>
    </source>
</evidence>
<accession>A0ABS8BNE0</accession>
<evidence type="ECO:0000259" key="11">
    <source>
        <dbReference type="Pfam" id="PF01478"/>
    </source>
</evidence>
<evidence type="ECO:0000256" key="9">
    <source>
        <dbReference type="RuleBase" id="RU003794"/>
    </source>
</evidence>
<evidence type="ECO:0000256" key="7">
    <source>
        <dbReference type="ARBA" id="ARBA00023136"/>
    </source>
</evidence>
<proteinExistence type="inferred from homology"/>
<comment type="subcellular location">
    <subcellularLocation>
        <location evidence="1">Cell inner membrane</location>
        <topology evidence="1">Multi-pass membrane protein</topology>
    </subcellularLocation>
    <subcellularLocation>
        <location evidence="9">Cell membrane</location>
        <topology evidence="9">Multi-pass membrane protein</topology>
    </subcellularLocation>
</comment>
<evidence type="ECO:0000256" key="4">
    <source>
        <dbReference type="ARBA" id="ARBA00022519"/>
    </source>
</evidence>
<evidence type="ECO:0000256" key="1">
    <source>
        <dbReference type="ARBA" id="ARBA00004429"/>
    </source>
</evidence>
<keyword evidence="6 10" id="KW-1133">Transmembrane helix</keyword>
<dbReference type="EMBL" id="JAJAWG010000011">
    <property type="protein sequence ID" value="MCB5197231.1"/>
    <property type="molecule type" value="Genomic_DNA"/>
</dbReference>
<keyword evidence="9" id="KW-0489">Methyltransferase</keyword>
<protein>
    <recommendedName>
        <fullName evidence="9">Prepilin leader peptidase/N-methyltransferase</fullName>
        <ecNumber evidence="9">2.1.1.-</ecNumber>
        <ecNumber evidence="9">3.4.23.43</ecNumber>
    </recommendedName>
</protein>
<dbReference type="Pfam" id="PF06750">
    <property type="entry name" value="A24_N_bact"/>
    <property type="match status" value="1"/>
</dbReference>
<evidence type="ECO:0000256" key="8">
    <source>
        <dbReference type="RuleBase" id="RU003793"/>
    </source>
</evidence>
<dbReference type="EC" id="2.1.1.-" evidence="9"/>
<feature type="transmembrane region" description="Helical" evidence="10">
    <location>
        <begin position="128"/>
        <end position="146"/>
    </location>
</feature>
<keyword evidence="7 10" id="KW-0472">Membrane</keyword>
<feature type="transmembrane region" description="Helical" evidence="10">
    <location>
        <begin position="6"/>
        <end position="29"/>
    </location>
</feature>
<comment type="function">
    <text evidence="9">Plays an essential role in type IV pili and type II pseudopili formation by proteolytically removing the leader sequence from substrate proteins and subsequently monomethylating the alpha-amino group of the newly exposed N-terminal phenylalanine.</text>
</comment>
<comment type="catalytic activity">
    <reaction evidence="9">
        <text>Typically cleaves a -Gly-|-Phe- bond to release an N-terminal, basic peptide of 5-8 residues from type IV prepilin, and then N-methylates the new N-terminal amino group, the methyl donor being S-adenosyl-L-methionine.</text>
        <dbReference type="EC" id="3.4.23.43"/>
    </reaction>
</comment>
<feature type="transmembrane region" description="Helical" evidence="10">
    <location>
        <begin position="257"/>
        <end position="280"/>
    </location>
</feature>
<dbReference type="InterPro" id="IPR010627">
    <property type="entry name" value="Prepilin_pept_A24_N"/>
</dbReference>
<dbReference type="RefSeq" id="WP_226764955.1">
    <property type="nucleotide sequence ID" value="NZ_JAJAWG010000011.1"/>
</dbReference>
<keyword evidence="4" id="KW-0997">Cell inner membrane</keyword>
<evidence type="ECO:0000259" key="12">
    <source>
        <dbReference type="Pfam" id="PF06750"/>
    </source>
</evidence>
<keyword evidence="14" id="KW-1185">Reference proteome</keyword>
<feature type="transmembrane region" description="Helical" evidence="10">
    <location>
        <begin position="212"/>
        <end position="245"/>
    </location>
</feature>
<dbReference type="Pfam" id="PF01478">
    <property type="entry name" value="Peptidase_A24"/>
    <property type="match status" value="1"/>
</dbReference>
<feature type="domain" description="Prepilin peptidase A24 N-terminal" evidence="12">
    <location>
        <begin position="16"/>
        <end position="122"/>
    </location>
</feature>
<evidence type="ECO:0000313" key="13">
    <source>
        <dbReference type="EMBL" id="MCB5197231.1"/>
    </source>
</evidence>
<organism evidence="13 14">
    <name type="scientific">Deefgea salmonis</name>
    <dbReference type="NCBI Taxonomy" id="2875502"/>
    <lineage>
        <taxon>Bacteria</taxon>
        <taxon>Pseudomonadati</taxon>
        <taxon>Pseudomonadota</taxon>
        <taxon>Betaproteobacteria</taxon>
        <taxon>Neisseriales</taxon>
        <taxon>Chitinibacteraceae</taxon>
        <taxon>Deefgea</taxon>
    </lineage>
</organism>
<dbReference type="PRINTS" id="PR00864">
    <property type="entry name" value="PREPILNPTASE"/>
</dbReference>
<dbReference type="PANTHER" id="PTHR30487">
    <property type="entry name" value="TYPE 4 PREPILIN-LIKE PROTEINS LEADER PEPTIDE-PROCESSING ENZYME"/>
    <property type="match status" value="1"/>
</dbReference>
<comment type="caution">
    <text evidence="13">The sequence shown here is derived from an EMBL/GenBank/DDBJ whole genome shotgun (WGS) entry which is preliminary data.</text>
</comment>
<sequence length="283" mass="31119">MNSSIEISMFIFCIAVLGLLIGSFLNVVIHRLPIMMEREFKQECTALLNEPISIPAAKYNLVVPRSACPKCGHQITALENIPILSWLLLRGQCRQCKNKISARYPLVELMTALISGGLAWHFGYSAPLIGALILAWFLITLIMIDADTYLLPDSLTLPLIWIGLIFNSFSVFTSLESAVYGAIAGYISLWLVYWAFKLITGKEGMGYGDFKLLAALGAWFGWSMIPMIILLSSFAGAAIGIVMVLGQNRGWNKPMPFGPYLGVAGLLALIWGKDLSLMLYGMA</sequence>
<keyword evidence="3" id="KW-1003">Cell membrane</keyword>